<feature type="domain" description="DUF6922" evidence="1">
    <location>
        <begin position="11"/>
        <end position="62"/>
    </location>
</feature>
<dbReference type="InterPro" id="IPR053830">
    <property type="entry name" value="DUF6922"/>
</dbReference>
<evidence type="ECO:0000313" key="3">
    <source>
        <dbReference type="Proteomes" id="UP000238565"/>
    </source>
</evidence>
<protein>
    <recommendedName>
        <fullName evidence="1">DUF6922 domain-containing protein</fullName>
    </recommendedName>
</protein>
<sequence>MKQRVNISTIFPKYLFWDMDYTKLNLNKDKDIIIPRAMYATTADSFEKDIQKLEKLYSKDDILFYLKNTKELVSNQVCLMVSKRYKKASFMRFNKARMR</sequence>
<evidence type="ECO:0000313" key="2">
    <source>
        <dbReference type="EMBL" id="PPZ90512.1"/>
    </source>
</evidence>
<organism evidence="2 3">
    <name type="scientific">Cloacibacterium normanense</name>
    <dbReference type="NCBI Taxonomy" id="237258"/>
    <lineage>
        <taxon>Bacteria</taxon>
        <taxon>Pseudomonadati</taxon>
        <taxon>Bacteroidota</taxon>
        <taxon>Flavobacteriia</taxon>
        <taxon>Flavobacteriales</taxon>
        <taxon>Weeksellaceae</taxon>
    </lineage>
</organism>
<dbReference type="AlphaFoldDB" id="A0A2S7I1Q1"/>
<dbReference type="EMBL" id="PTPZ01000011">
    <property type="protein sequence ID" value="PPZ90512.1"/>
    <property type="molecule type" value="Genomic_DNA"/>
</dbReference>
<dbReference type="Proteomes" id="UP000238565">
    <property type="component" value="Unassembled WGS sequence"/>
</dbReference>
<comment type="caution">
    <text evidence="2">The sequence shown here is derived from an EMBL/GenBank/DDBJ whole genome shotgun (WGS) entry which is preliminary data.</text>
</comment>
<dbReference type="Pfam" id="PF21956">
    <property type="entry name" value="DUF6922"/>
    <property type="match status" value="1"/>
</dbReference>
<name>A0A2S7I1Q1_9FLAO</name>
<gene>
    <name evidence="2" type="ORF">C3729_12910</name>
</gene>
<reference evidence="2 3" key="1">
    <citation type="submission" date="2018-02" db="EMBL/GenBank/DDBJ databases">
        <title>Draft genome sequence of bacterial isolates from marine environment.</title>
        <authorList>
            <person name="Singh S.K."/>
            <person name="Hill R."/>
            <person name="Major S."/>
            <person name="Cai H."/>
            <person name="Li Y."/>
        </authorList>
    </citation>
    <scope>NUCLEOTIDE SEQUENCE [LARGE SCALE GENOMIC DNA]</scope>
    <source>
        <strain evidence="2 3">IMET F</strain>
    </source>
</reference>
<accession>A0A2S7I1Q1</accession>
<dbReference type="RefSeq" id="WP_104794534.1">
    <property type="nucleotide sequence ID" value="NZ_PTPZ01000011.1"/>
</dbReference>
<proteinExistence type="predicted"/>
<evidence type="ECO:0000259" key="1">
    <source>
        <dbReference type="Pfam" id="PF21956"/>
    </source>
</evidence>